<dbReference type="PROSITE" id="PS50862">
    <property type="entry name" value="AA_TRNA_LIGASE_II"/>
    <property type="match status" value="1"/>
</dbReference>
<sequence length="720" mass="79509">MAQLRVSSRRLCSLSCPSLRRSTTAHLGRQLQTTASCSSRFQSRRLIHSQTTPIDGAVSDSQRAVGQQLREEWSKYSQFPNASQASEFVEGKKVTVHGFLSRRRVKHSKLVFADVQVDNGPAIQITSSFSVADSPEHAAAKALRAITLHSPVSVTGTVVKLHGSAEGDAVTRIDLDMESIQPLNAFPKDIIVSDGVQFPPTLRHLQIRFSDPLRSRLLVRPQIAFQLRQTLDTLGFKEIETPILFKSTPEGAREFLVPTRRPGLAYALPQSPQQYKQMLMASGILRYFQFARCFRDEDLRADRQPEFTQLDLEMSFATGQDVMRAVEALVSQLPAALNAQLSMVKRGDDVYPVFKQGRKLADGDRDLSWPSLPAPFMRLTYQEAMSRFGVDKPDLRIPFEIRQVDQVLPSEFIGKISGIENPVVDAFRFRPEVEGGNDLESTSEFIGDFMKNLPTALARNPDGEPVVLMFNSKKPLGGLSSLGFEGVEGLTSGAPGLEAFQDLEDGDILVFQARENKPFQGGSTALGTVRSLMYQSAVSRGLLPRDFSFKFLWVIDFPLFTPDNAADPGQGGQAGFSATHHPFTAPLTDADVELLATDPMKARGDHYDLVVNGVELGGGSRRIHLAKMQEYVMREILKMTGKGVGQFSHLLEALRAGCPPHAGFALGFDRLVAVFTHTESVRDVIAFPKSMKGEDLTVKSPGLITKEELETYHLAFAEKK</sequence>
<organism evidence="8 9">
    <name type="scientific">Cercophora scortea</name>
    <dbReference type="NCBI Taxonomy" id="314031"/>
    <lineage>
        <taxon>Eukaryota</taxon>
        <taxon>Fungi</taxon>
        <taxon>Dikarya</taxon>
        <taxon>Ascomycota</taxon>
        <taxon>Pezizomycotina</taxon>
        <taxon>Sordariomycetes</taxon>
        <taxon>Sordariomycetidae</taxon>
        <taxon>Sordariales</taxon>
        <taxon>Lasiosphaeriaceae</taxon>
        <taxon>Cercophora</taxon>
    </lineage>
</organism>
<dbReference type="InterPro" id="IPR002312">
    <property type="entry name" value="Asp/Asn-tRNA-synth_IIb"/>
</dbReference>
<dbReference type="PANTHER" id="PTHR22594:SF5">
    <property type="entry name" value="ASPARTATE--TRNA LIGASE, MITOCHONDRIAL"/>
    <property type="match status" value="1"/>
</dbReference>
<reference evidence="8" key="2">
    <citation type="submission" date="2023-06" db="EMBL/GenBank/DDBJ databases">
        <authorList>
            <consortium name="Lawrence Berkeley National Laboratory"/>
            <person name="Haridas S."/>
            <person name="Hensen N."/>
            <person name="Bonometti L."/>
            <person name="Westerberg I."/>
            <person name="Brannstrom I.O."/>
            <person name="Guillou S."/>
            <person name="Cros-Aarteil S."/>
            <person name="Calhoun S."/>
            <person name="Kuo A."/>
            <person name="Mondo S."/>
            <person name="Pangilinan J."/>
            <person name="Riley R."/>
            <person name="Labutti K."/>
            <person name="Andreopoulos B."/>
            <person name="Lipzen A."/>
            <person name="Chen C."/>
            <person name="Yanf M."/>
            <person name="Daum C."/>
            <person name="Ng V."/>
            <person name="Clum A."/>
            <person name="Steindorff A."/>
            <person name="Ohm R."/>
            <person name="Martin F."/>
            <person name="Silar P."/>
            <person name="Natvig D."/>
            <person name="Lalanne C."/>
            <person name="Gautier V."/>
            <person name="Ament-Velasquez S.L."/>
            <person name="Kruys A."/>
            <person name="Hutchinson M.I."/>
            <person name="Powell A.J."/>
            <person name="Barry K."/>
            <person name="Miller A.N."/>
            <person name="Grigoriev I.V."/>
            <person name="Debuchy R."/>
            <person name="Gladieux P."/>
            <person name="Thoren M.H."/>
            <person name="Johannesson H."/>
        </authorList>
    </citation>
    <scope>NUCLEOTIDE SEQUENCE</scope>
    <source>
        <strain evidence="8">SMH4131-1</strain>
    </source>
</reference>
<name>A0AAE0J4M9_9PEZI</name>
<dbReference type="GO" id="GO:0006422">
    <property type="term" value="P:aspartyl-tRNA aminoacylation"/>
    <property type="evidence" value="ECO:0007669"/>
    <property type="project" value="TreeGrafter"/>
</dbReference>
<evidence type="ECO:0000256" key="1">
    <source>
        <dbReference type="ARBA" id="ARBA00006303"/>
    </source>
</evidence>
<feature type="domain" description="Aminoacyl-transfer RNA synthetases class-II family profile" evidence="7">
    <location>
        <begin position="227"/>
        <end position="701"/>
    </location>
</feature>
<protein>
    <submittedName>
        <fullName evidence="8">tRNA synthetases class II-domain-containing protein</fullName>
    </submittedName>
</protein>
<evidence type="ECO:0000256" key="6">
    <source>
        <dbReference type="ARBA" id="ARBA00023146"/>
    </source>
</evidence>
<proteinExistence type="inferred from homology"/>
<dbReference type="HAMAP" id="MF_00044">
    <property type="entry name" value="Asp_tRNA_synth_type1"/>
    <property type="match status" value="1"/>
</dbReference>
<keyword evidence="3" id="KW-0547">Nucleotide-binding</keyword>
<evidence type="ECO:0000256" key="2">
    <source>
        <dbReference type="ARBA" id="ARBA00022598"/>
    </source>
</evidence>
<reference evidence="8" key="1">
    <citation type="journal article" date="2023" name="Mol. Phylogenet. Evol.">
        <title>Genome-scale phylogeny and comparative genomics of the fungal order Sordariales.</title>
        <authorList>
            <person name="Hensen N."/>
            <person name="Bonometti L."/>
            <person name="Westerberg I."/>
            <person name="Brannstrom I.O."/>
            <person name="Guillou S."/>
            <person name="Cros-Aarteil S."/>
            <person name="Calhoun S."/>
            <person name="Haridas S."/>
            <person name="Kuo A."/>
            <person name="Mondo S."/>
            <person name="Pangilinan J."/>
            <person name="Riley R."/>
            <person name="LaButti K."/>
            <person name="Andreopoulos B."/>
            <person name="Lipzen A."/>
            <person name="Chen C."/>
            <person name="Yan M."/>
            <person name="Daum C."/>
            <person name="Ng V."/>
            <person name="Clum A."/>
            <person name="Steindorff A."/>
            <person name="Ohm R.A."/>
            <person name="Martin F."/>
            <person name="Silar P."/>
            <person name="Natvig D.O."/>
            <person name="Lalanne C."/>
            <person name="Gautier V."/>
            <person name="Ament-Velasquez S.L."/>
            <person name="Kruys A."/>
            <person name="Hutchinson M.I."/>
            <person name="Powell A.J."/>
            <person name="Barry K."/>
            <person name="Miller A.N."/>
            <person name="Grigoriev I.V."/>
            <person name="Debuchy R."/>
            <person name="Gladieux P."/>
            <person name="Hiltunen Thoren M."/>
            <person name="Johannesson H."/>
        </authorList>
    </citation>
    <scope>NUCLEOTIDE SEQUENCE</scope>
    <source>
        <strain evidence="8">SMH4131-1</strain>
    </source>
</reference>
<evidence type="ECO:0000259" key="7">
    <source>
        <dbReference type="PROSITE" id="PS50862"/>
    </source>
</evidence>
<dbReference type="GO" id="GO:0004815">
    <property type="term" value="F:aspartate-tRNA ligase activity"/>
    <property type="evidence" value="ECO:0007669"/>
    <property type="project" value="TreeGrafter"/>
</dbReference>
<dbReference type="Pfam" id="PF00152">
    <property type="entry name" value="tRNA-synt_2"/>
    <property type="match status" value="1"/>
</dbReference>
<dbReference type="InterPro" id="IPR004115">
    <property type="entry name" value="GAD-like_sf"/>
</dbReference>
<accession>A0AAE0J4M9</accession>
<dbReference type="SUPFAM" id="SSF55681">
    <property type="entry name" value="Class II aaRS and biotin synthetases"/>
    <property type="match status" value="1"/>
</dbReference>
<dbReference type="AlphaFoldDB" id="A0AAE0J4M9"/>
<keyword evidence="2" id="KW-0436">Ligase</keyword>
<keyword evidence="5" id="KW-0648">Protein biosynthesis</keyword>
<dbReference type="InterPro" id="IPR012340">
    <property type="entry name" value="NA-bd_OB-fold"/>
</dbReference>
<keyword evidence="6 8" id="KW-0030">Aminoacyl-tRNA synthetase</keyword>
<dbReference type="Gene3D" id="3.30.1360.30">
    <property type="entry name" value="GAD-like domain"/>
    <property type="match status" value="1"/>
</dbReference>
<dbReference type="InterPro" id="IPR045864">
    <property type="entry name" value="aa-tRNA-synth_II/BPL/LPL"/>
</dbReference>
<dbReference type="InterPro" id="IPR004524">
    <property type="entry name" value="Asp-tRNA-ligase_1"/>
</dbReference>
<evidence type="ECO:0000256" key="4">
    <source>
        <dbReference type="ARBA" id="ARBA00022840"/>
    </source>
</evidence>
<dbReference type="GO" id="GO:0005524">
    <property type="term" value="F:ATP binding"/>
    <property type="evidence" value="ECO:0007669"/>
    <property type="project" value="UniProtKB-KW"/>
</dbReference>
<keyword evidence="9" id="KW-1185">Reference proteome</keyword>
<gene>
    <name evidence="8" type="ORF">B0T19DRAFT_39219</name>
</gene>
<dbReference type="Proteomes" id="UP001286456">
    <property type="component" value="Unassembled WGS sequence"/>
</dbReference>
<dbReference type="Gene3D" id="2.40.50.140">
    <property type="entry name" value="Nucleic acid-binding proteins"/>
    <property type="match status" value="1"/>
</dbReference>
<dbReference type="PANTHER" id="PTHR22594">
    <property type="entry name" value="ASPARTYL/LYSYL-TRNA SYNTHETASE"/>
    <property type="match status" value="1"/>
</dbReference>
<evidence type="ECO:0000313" key="9">
    <source>
        <dbReference type="Proteomes" id="UP001286456"/>
    </source>
</evidence>
<keyword evidence="4" id="KW-0067">ATP-binding</keyword>
<evidence type="ECO:0000313" key="8">
    <source>
        <dbReference type="EMBL" id="KAK3336447.1"/>
    </source>
</evidence>
<dbReference type="GO" id="GO:0005739">
    <property type="term" value="C:mitochondrion"/>
    <property type="evidence" value="ECO:0007669"/>
    <property type="project" value="TreeGrafter"/>
</dbReference>
<dbReference type="InterPro" id="IPR004364">
    <property type="entry name" value="Aa-tRNA-synt_II"/>
</dbReference>
<comment type="similarity">
    <text evidence="1">Belongs to the class-II aminoacyl-tRNA synthetase family. Type 1 subfamily.</text>
</comment>
<dbReference type="NCBIfam" id="TIGR00459">
    <property type="entry name" value="aspS_bact"/>
    <property type="match status" value="1"/>
</dbReference>
<dbReference type="Gene3D" id="3.30.930.10">
    <property type="entry name" value="Bira Bifunctional Protein, Domain 2"/>
    <property type="match status" value="1"/>
</dbReference>
<dbReference type="EMBL" id="JAUEPO010000001">
    <property type="protein sequence ID" value="KAK3336447.1"/>
    <property type="molecule type" value="Genomic_DNA"/>
</dbReference>
<comment type="caution">
    <text evidence="8">The sequence shown here is derived from an EMBL/GenBank/DDBJ whole genome shotgun (WGS) entry which is preliminary data.</text>
</comment>
<dbReference type="SUPFAM" id="SSF50249">
    <property type="entry name" value="Nucleic acid-binding proteins"/>
    <property type="match status" value="1"/>
</dbReference>
<evidence type="ECO:0000256" key="3">
    <source>
        <dbReference type="ARBA" id="ARBA00022741"/>
    </source>
</evidence>
<dbReference type="InterPro" id="IPR006195">
    <property type="entry name" value="aa-tRNA-synth_II"/>
</dbReference>
<evidence type="ECO:0000256" key="5">
    <source>
        <dbReference type="ARBA" id="ARBA00022917"/>
    </source>
</evidence>
<dbReference type="PRINTS" id="PR01042">
    <property type="entry name" value="TRNASYNTHASP"/>
</dbReference>